<proteinExistence type="inferred from homology"/>
<evidence type="ECO:0000313" key="5">
    <source>
        <dbReference type="EMBL" id="KAH0942161.1"/>
    </source>
</evidence>
<reference evidence="5 6" key="2">
    <citation type="submission" date="2021-05" db="EMBL/GenBank/DDBJ databases">
        <title>Genome Assembly of Synthetic Allotetraploid Brassica napus Reveals Homoeologous Exchanges between Subgenomes.</title>
        <authorList>
            <person name="Davis J.T."/>
        </authorList>
    </citation>
    <scope>NUCLEOTIDE SEQUENCE [LARGE SCALE GENOMIC DNA]</scope>
    <source>
        <strain evidence="6">cv. Da-Ae</strain>
        <tissue evidence="5">Seedling</tissue>
    </source>
</reference>
<feature type="repeat" description="PPR" evidence="3">
    <location>
        <begin position="193"/>
        <end position="227"/>
    </location>
</feature>
<dbReference type="InterPro" id="IPR011990">
    <property type="entry name" value="TPR-like_helical_dom_sf"/>
</dbReference>
<keyword evidence="6" id="KW-1185">Reference proteome</keyword>
<dbReference type="Pfam" id="PF13041">
    <property type="entry name" value="PPR_2"/>
    <property type="match status" value="4"/>
</dbReference>
<evidence type="ECO:0000256" key="3">
    <source>
        <dbReference type="PROSITE-ProRule" id="PRU00708"/>
    </source>
</evidence>
<dbReference type="Gene3D" id="1.25.40.10">
    <property type="entry name" value="Tetratricopeptide repeat domain"/>
    <property type="match status" value="3"/>
</dbReference>
<dbReference type="Proteomes" id="UP000824890">
    <property type="component" value="Unassembled WGS sequence"/>
</dbReference>
<dbReference type="OrthoDB" id="185373at2759"/>
<feature type="repeat" description="PPR" evidence="3">
    <location>
        <begin position="332"/>
        <end position="366"/>
    </location>
</feature>
<dbReference type="EMBL" id="JAGKQM010000001">
    <property type="protein sequence ID" value="KAH0942161.1"/>
    <property type="molecule type" value="Genomic_DNA"/>
</dbReference>
<dbReference type="Proteomes" id="UP001295469">
    <property type="component" value="Chromosome A01"/>
</dbReference>
<sequence>MILCLRLCRRASRSFSSTSTSTSNTSSLSKLRFLFLPSSPPNPESHYAHLILTSHSFNPNRKWSPHQFHPLVTDPDLLIRVLNMIREKPEIAFHFFKWLQSQRDLKQSSLAFAALLEILVENDLMSKARWVAERSIDLGMHEIYDLLIEKSVVDKVIACKILDLLLWVYTKKSMVKHCLLSFEKMISKGFSPSVRICNLVLRLLRDKKMVNEAQEVYRKMVGHGITPTVVTVNTMLDTCFKAGDLVKVPEIVSEMEREVVPNVITFNTMLDSCFKAGDLRRVAKILSEMERREVDATEVTYNILINGFSKNGKMEEARRFHGDMRRSGFPVTTYSFNPLIEGYCKQGLFDEAWEVVELMLDAGVSPTASTYNIYIRALWEFRRTDDARRVLLGMAAPDVVSYNTLMHGYVKLGKIREAFLLFGELIVRNIPPSVVTY</sequence>
<dbReference type="NCBIfam" id="TIGR00756">
    <property type="entry name" value="PPR"/>
    <property type="match status" value="5"/>
</dbReference>
<dbReference type="PANTHER" id="PTHR47941">
    <property type="entry name" value="PENTATRICOPEPTIDE REPEAT-CONTAINING PROTEIN 3, MITOCHONDRIAL"/>
    <property type="match status" value="1"/>
</dbReference>
<name>A0A816XY50_BRANA</name>
<evidence type="ECO:0000256" key="2">
    <source>
        <dbReference type="ARBA" id="ARBA00022737"/>
    </source>
</evidence>
<accession>A0A816XY50</accession>
<gene>
    <name evidence="4" type="ORF">DARMORV10_A01P19900.1</name>
    <name evidence="5" type="ORF">HID58_001798</name>
</gene>
<keyword evidence="2" id="KW-0677">Repeat</keyword>
<feature type="repeat" description="PPR" evidence="3">
    <location>
        <begin position="262"/>
        <end position="296"/>
    </location>
</feature>
<comment type="similarity">
    <text evidence="1">Belongs to the PPR family. P subfamily.</text>
</comment>
<evidence type="ECO:0000256" key="1">
    <source>
        <dbReference type="ARBA" id="ARBA00007626"/>
    </source>
</evidence>
<reference evidence="4" key="1">
    <citation type="submission" date="2021-01" db="EMBL/GenBank/DDBJ databases">
        <authorList>
            <consortium name="Genoscope - CEA"/>
            <person name="William W."/>
        </authorList>
    </citation>
    <scope>NUCLEOTIDE SEQUENCE</scope>
</reference>
<feature type="repeat" description="PPR" evidence="3">
    <location>
        <begin position="398"/>
        <end position="432"/>
    </location>
</feature>
<evidence type="ECO:0000313" key="4">
    <source>
        <dbReference type="EMBL" id="CAF2150544.1"/>
    </source>
</evidence>
<dbReference type="PROSITE" id="PS51375">
    <property type="entry name" value="PPR"/>
    <property type="match status" value="5"/>
</dbReference>
<feature type="repeat" description="PPR" evidence="3">
    <location>
        <begin position="297"/>
        <end position="331"/>
    </location>
</feature>
<organism evidence="4">
    <name type="scientific">Brassica napus</name>
    <name type="common">Rape</name>
    <dbReference type="NCBI Taxonomy" id="3708"/>
    <lineage>
        <taxon>Eukaryota</taxon>
        <taxon>Viridiplantae</taxon>
        <taxon>Streptophyta</taxon>
        <taxon>Embryophyta</taxon>
        <taxon>Tracheophyta</taxon>
        <taxon>Spermatophyta</taxon>
        <taxon>Magnoliopsida</taxon>
        <taxon>eudicotyledons</taxon>
        <taxon>Gunneridae</taxon>
        <taxon>Pentapetalae</taxon>
        <taxon>rosids</taxon>
        <taxon>malvids</taxon>
        <taxon>Brassicales</taxon>
        <taxon>Brassicaceae</taxon>
        <taxon>Brassiceae</taxon>
        <taxon>Brassica</taxon>
    </lineage>
</organism>
<protein>
    <submittedName>
        <fullName evidence="4">(rape) hypothetical protein</fullName>
    </submittedName>
</protein>
<dbReference type="InterPro" id="IPR002885">
    <property type="entry name" value="PPR_rpt"/>
</dbReference>
<dbReference type="EMBL" id="HG994355">
    <property type="protein sequence ID" value="CAF2150544.1"/>
    <property type="molecule type" value="Genomic_DNA"/>
</dbReference>
<dbReference type="AlphaFoldDB" id="A0A816XY50"/>
<evidence type="ECO:0000313" key="6">
    <source>
        <dbReference type="Proteomes" id="UP000824890"/>
    </source>
</evidence>